<name>A0ABM9DKE9_9HYPH</name>
<sequence>MRFVSGAAAHQMSLKAMGPIMHAIGAGFGPNKRARLFSGGNVVTELATGFDVARFMVPDHGSGRAVPRMLAELLHSADRDLGDGTTRLAVLTHAMFREAVQAVEAGIDSRQLGHALRGIVESFASNLASQANSEPSLIAVARTAGADVELAGLIGKAAASVGAGGLIEVSKGGDVRPQLQFHDCFLLEAEPVLGEMAGCEFSNAYLLVANEIIDDFGHLVPLLEAFASHGKCLVILARDVTGLARQTLAVNRASPDLAVVAFRPRAVGQEAADVLEDVSIATSAELVCSLQGSSLSSLRPAMLGRAGGFRYSAGRIHLRNPAGSAEACTARNRALVAEANRKRLLSLDRERLVRRAAWLRRSFAELLLAQFGSRESETMLSQARRAVSSTMSALEGGTIVGGASSWARAVPDADSPEARAARRCLMAGIVSLHERIVYNRSGASGSTRDVLAAGAMLASLPVDVEIQDPLLLTTRIFERAASAAEAFLGGDAILTGR</sequence>
<dbReference type="Gene3D" id="3.50.7.10">
    <property type="entry name" value="GroEL"/>
    <property type="match status" value="1"/>
</dbReference>
<dbReference type="InterPro" id="IPR027410">
    <property type="entry name" value="TCP-1-like_intermed_sf"/>
</dbReference>
<dbReference type="InterPro" id="IPR027413">
    <property type="entry name" value="GROEL-like_equatorial_sf"/>
</dbReference>
<evidence type="ECO:0000313" key="6">
    <source>
        <dbReference type="Proteomes" id="UP001152604"/>
    </source>
</evidence>
<dbReference type="PANTHER" id="PTHR45633">
    <property type="entry name" value="60 KDA HEAT SHOCK PROTEIN, MITOCHONDRIAL"/>
    <property type="match status" value="1"/>
</dbReference>
<accession>A0ABM9DKE9</accession>
<comment type="similarity">
    <text evidence="1">Belongs to the chaperonin (HSP60) family.</text>
</comment>
<keyword evidence="3" id="KW-0067">ATP-binding</keyword>
<evidence type="ECO:0000256" key="3">
    <source>
        <dbReference type="ARBA" id="ARBA00022840"/>
    </source>
</evidence>
<dbReference type="RefSeq" id="WP_254023838.1">
    <property type="nucleotide sequence ID" value="NZ_CAKXZS010000009.1"/>
</dbReference>
<dbReference type="Proteomes" id="UP001152604">
    <property type="component" value="Unassembled WGS sequence"/>
</dbReference>
<organism evidence="5 6">
    <name type="scientific">Mesorhizobium ventifaucium</name>
    <dbReference type="NCBI Taxonomy" id="666020"/>
    <lineage>
        <taxon>Bacteria</taxon>
        <taxon>Pseudomonadati</taxon>
        <taxon>Pseudomonadota</taxon>
        <taxon>Alphaproteobacteria</taxon>
        <taxon>Hyphomicrobiales</taxon>
        <taxon>Phyllobacteriaceae</taxon>
        <taxon>Mesorhizobium</taxon>
    </lineage>
</organism>
<dbReference type="Gene3D" id="3.30.260.10">
    <property type="entry name" value="TCP-1-like chaperonin intermediate domain"/>
    <property type="match status" value="1"/>
</dbReference>
<proteinExistence type="inferred from homology"/>
<reference evidence="5" key="1">
    <citation type="submission" date="2022-03" db="EMBL/GenBank/DDBJ databases">
        <authorList>
            <person name="Brunel B."/>
        </authorList>
    </citation>
    <scope>NUCLEOTIDE SEQUENCE</scope>
    <source>
        <strain evidence="5">STM4922sample</strain>
    </source>
</reference>
<protein>
    <submittedName>
        <fullName evidence="5">60 kDa chaperonin (Modular protein)</fullName>
    </submittedName>
</protein>
<dbReference type="InterPro" id="IPR027409">
    <property type="entry name" value="GroEL-like_apical_dom_sf"/>
</dbReference>
<dbReference type="InterPro" id="IPR001844">
    <property type="entry name" value="Cpn60/GroEL"/>
</dbReference>
<evidence type="ECO:0000256" key="4">
    <source>
        <dbReference type="ARBA" id="ARBA00023186"/>
    </source>
</evidence>
<dbReference type="PRINTS" id="PR00298">
    <property type="entry name" value="CHAPERONIN60"/>
</dbReference>
<evidence type="ECO:0000256" key="1">
    <source>
        <dbReference type="ARBA" id="ARBA00006607"/>
    </source>
</evidence>
<keyword evidence="2" id="KW-0547">Nucleotide-binding</keyword>
<keyword evidence="4" id="KW-0143">Chaperone</keyword>
<keyword evidence="6" id="KW-1185">Reference proteome</keyword>
<dbReference type="EMBL" id="CAKXZS010000009">
    <property type="protein sequence ID" value="CAH2396532.1"/>
    <property type="molecule type" value="Genomic_DNA"/>
</dbReference>
<dbReference type="SUPFAM" id="SSF52029">
    <property type="entry name" value="GroEL apical domain-like"/>
    <property type="match status" value="1"/>
</dbReference>
<dbReference type="Gene3D" id="1.10.560.10">
    <property type="entry name" value="GroEL-like equatorial domain"/>
    <property type="match status" value="1"/>
</dbReference>
<dbReference type="SUPFAM" id="SSF48592">
    <property type="entry name" value="GroEL equatorial domain-like"/>
    <property type="match status" value="1"/>
</dbReference>
<evidence type="ECO:0000313" key="5">
    <source>
        <dbReference type="EMBL" id="CAH2396532.1"/>
    </source>
</evidence>
<gene>
    <name evidence="5" type="ORF">MES4922_170010</name>
</gene>
<comment type="caution">
    <text evidence="5">The sequence shown here is derived from an EMBL/GenBank/DDBJ whole genome shotgun (WGS) entry which is preliminary data.</text>
</comment>
<evidence type="ECO:0000256" key="2">
    <source>
        <dbReference type="ARBA" id="ARBA00022741"/>
    </source>
</evidence>